<dbReference type="InterPro" id="IPR017473">
    <property type="entry name" value="Undecaprenyl-P_gluc_Ptfrase"/>
</dbReference>
<dbReference type="PANTHER" id="PTHR30576:SF0">
    <property type="entry name" value="UNDECAPRENYL-PHOSPHATE N-ACETYLGALACTOSAMINYL 1-PHOSPHATE TRANSFERASE-RELATED"/>
    <property type="match status" value="1"/>
</dbReference>
<evidence type="ECO:0000256" key="1">
    <source>
        <dbReference type="ARBA" id="ARBA00004141"/>
    </source>
</evidence>
<reference evidence="9" key="1">
    <citation type="submission" date="2020-10" db="EMBL/GenBank/DDBJ databases">
        <authorList>
            <person name="Gilroy R."/>
        </authorList>
    </citation>
    <scope>NUCLEOTIDE SEQUENCE</scope>
    <source>
        <strain evidence="9">6919</strain>
    </source>
</reference>
<comment type="similarity">
    <text evidence="2">Belongs to the bacterial sugar transferase family.</text>
</comment>
<evidence type="ECO:0000259" key="8">
    <source>
        <dbReference type="Pfam" id="PF02397"/>
    </source>
</evidence>
<feature type="domain" description="Bacterial sugar transferase" evidence="8">
    <location>
        <begin position="267"/>
        <end position="450"/>
    </location>
</feature>
<evidence type="ECO:0000256" key="3">
    <source>
        <dbReference type="ARBA" id="ARBA00022679"/>
    </source>
</evidence>
<protein>
    <submittedName>
        <fullName evidence="9">Undecaprenyl-phosphate glucose phosphotransferase</fullName>
        <ecNumber evidence="9">2.7.8.31</ecNumber>
    </submittedName>
</protein>
<comment type="subcellular location">
    <subcellularLocation>
        <location evidence="1">Membrane</location>
        <topology evidence="1">Multi-pass membrane protein</topology>
    </subcellularLocation>
</comment>
<dbReference type="InterPro" id="IPR017475">
    <property type="entry name" value="EPS_sugar_tfrase"/>
</dbReference>
<evidence type="ECO:0000256" key="4">
    <source>
        <dbReference type="ARBA" id="ARBA00022692"/>
    </source>
</evidence>
<feature type="transmembrane region" description="Helical" evidence="7">
    <location>
        <begin position="104"/>
        <end position="124"/>
    </location>
</feature>
<dbReference type="GO" id="GO:0016020">
    <property type="term" value="C:membrane"/>
    <property type="evidence" value="ECO:0007669"/>
    <property type="project" value="UniProtKB-SubCell"/>
</dbReference>
<evidence type="ECO:0000256" key="5">
    <source>
        <dbReference type="ARBA" id="ARBA00022989"/>
    </source>
</evidence>
<dbReference type="GO" id="GO:0089702">
    <property type="term" value="F:undecaprenyl-phosphate glucose phosphotransferase activity"/>
    <property type="evidence" value="ECO:0007669"/>
    <property type="project" value="UniProtKB-EC"/>
</dbReference>
<evidence type="ECO:0000313" key="10">
    <source>
        <dbReference type="Proteomes" id="UP000823598"/>
    </source>
</evidence>
<evidence type="ECO:0000313" key="9">
    <source>
        <dbReference type="EMBL" id="MBO8475562.1"/>
    </source>
</evidence>
<feature type="transmembrane region" description="Helical" evidence="7">
    <location>
        <begin position="12"/>
        <end position="33"/>
    </location>
</feature>
<dbReference type="PANTHER" id="PTHR30576">
    <property type="entry name" value="COLANIC BIOSYNTHESIS UDP-GLUCOSE LIPID CARRIER TRANSFERASE"/>
    <property type="match status" value="1"/>
</dbReference>
<evidence type="ECO:0000256" key="6">
    <source>
        <dbReference type="ARBA" id="ARBA00023136"/>
    </source>
</evidence>
<dbReference type="Proteomes" id="UP000823598">
    <property type="component" value="Unassembled WGS sequence"/>
</dbReference>
<dbReference type="Gene3D" id="3.40.50.720">
    <property type="entry name" value="NAD(P)-binding Rossmann-like Domain"/>
    <property type="match status" value="1"/>
</dbReference>
<sequence length="458" mass="53506">MENSKGRYGYLVNIFTTIFDFVLLNLVYLFIIYNNPDGGQFCSKAALIFLNVSYCPAIFLFSEVHKKRVLFVDKIMIMLLQTFFIHCLVMMTLMSIAGYDDVPIRIYVYFYSLYYSLLAIWWIISRKIIKFFRSRGLNYRRVIIVGWNGTAKQLYNEMHSDPGYGYRIIGIFDNVKHKDIKIVGDITCIESFIVENKVDELYCALSSEEKNIGELIKIADRYDVEFYYVPMISGFMTTTFRLSSIGNVPILIYRPNPLQNWFNRFIKRIFDLVFSICAIVVVSCTVLIPIIIAIKISSKGPVLFKQKRTGYRGREFTCYKFRTMRVNNDADKLQATKDDPRKTKVGDFLRRTSLDELPQFINVLIGNMSVVGPRPHMVKQTDEYSKLIDKYMVRHMIKPGITGLAQVSGYRGQTEELWQMEKRVEYDVKYIESWSFWLDIKIIIRTLINAVHGEKNAF</sequence>
<feature type="transmembrane region" description="Helical" evidence="7">
    <location>
        <begin position="76"/>
        <end position="98"/>
    </location>
</feature>
<dbReference type="NCBIfam" id="TIGR03025">
    <property type="entry name" value="EPS_sugtrans"/>
    <property type="match status" value="1"/>
</dbReference>
<dbReference type="Pfam" id="PF02397">
    <property type="entry name" value="Bac_transf"/>
    <property type="match status" value="1"/>
</dbReference>
<gene>
    <name evidence="9" type="ORF">IAB88_01055</name>
</gene>
<dbReference type="Pfam" id="PF13727">
    <property type="entry name" value="CoA_binding_3"/>
    <property type="match status" value="1"/>
</dbReference>
<feature type="transmembrane region" description="Helical" evidence="7">
    <location>
        <begin position="45"/>
        <end position="64"/>
    </location>
</feature>
<dbReference type="InterPro" id="IPR003362">
    <property type="entry name" value="Bact_transf"/>
</dbReference>
<accession>A0A9D9NJE3</accession>
<keyword evidence="3 9" id="KW-0808">Transferase</keyword>
<name>A0A9D9NJE3_9BACT</name>
<proteinExistence type="inferred from homology"/>
<evidence type="ECO:0000256" key="7">
    <source>
        <dbReference type="SAM" id="Phobius"/>
    </source>
</evidence>
<evidence type="ECO:0000256" key="2">
    <source>
        <dbReference type="ARBA" id="ARBA00006464"/>
    </source>
</evidence>
<keyword evidence="4 7" id="KW-0812">Transmembrane</keyword>
<dbReference type="EC" id="2.7.8.31" evidence="9"/>
<feature type="transmembrane region" description="Helical" evidence="7">
    <location>
        <begin position="272"/>
        <end position="294"/>
    </location>
</feature>
<dbReference type="NCBIfam" id="TIGR03023">
    <property type="entry name" value="WcaJ_sugtrans"/>
    <property type="match status" value="1"/>
</dbReference>
<comment type="caution">
    <text evidence="9">The sequence shown here is derived from an EMBL/GenBank/DDBJ whole genome shotgun (WGS) entry which is preliminary data.</text>
</comment>
<keyword evidence="6 7" id="KW-0472">Membrane</keyword>
<organism evidence="9 10">
    <name type="scientific">Candidatus Limisoma faecipullorum</name>
    <dbReference type="NCBI Taxonomy" id="2840854"/>
    <lineage>
        <taxon>Bacteria</taxon>
        <taxon>Pseudomonadati</taxon>
        <taxon>Bacteroidota</taxon>
        <taxon>Bacteroidia</taxon>
        <taxon>Bacteroidales</taxon>
        <taxon>Candidatus Limisoma</taxon>
    </lineage>
</organism>
<dbReference type="EMBL" id="JADIMC010000013">
    <property type="protein sequence ID" value="MBO8475562.1"/>
    <property type="molecule type" value="Genomic_DNA"/>
</dbReference>
<keyword evidence="5 7" id="KW-1133">Transmembrane helix</keyword>
<reference evidence="9" key="2">
    <citation type="journal article" date="2021" name="PeerJ">
        <title>Extensive microbial diversity within the chicken gut microbiome revealed by metagenomics and culture.</title>
        <authorList>
            <person name="Gilroy R."/>
            <person name="Ravi A."/>
            <person name="Getino M."/>
            <person name="Pursley I."/>
            <person name="Horton D.L."/>
            <person name="Alikhan N.F."/>
            <person name="Baker D."/>
            <person name="Gharbi K."/>
            <person name="Hall N."/>
            <person name="Watson M."/>
            <person name="Adriaenssens E.M."/>
            <person name="Foster-Nyarko E."/>
            <person name="Jarju S."/>
            <person name="Secka A."/>
            <person name="Antonio M."/>
            <person name="Oren A."/>
            <person name="Chaudhuri R.R."/>
            <person name="La Ragione R."/>
            <person name="Hildebrand F."/>
            <person name="Pallen M.J."/>
        </authorList>
    </citation>
    <scope>NUCLEOTIDE SEQUENCE</scope>
    <source>
        <strain evidence="9">6919</strain>
    </source>
</reference>
<dbReference type="AlphaFoldDB" id="A0A9D9NJE3"/>